<dbReference type="GO" id="GO:0006629">
    <property type="term" value="P:lipid metabolic process"/>
    <property type="evidence" value="ECO:0007669"/>
    <property type="project" value="InterPro"/>
</dbReference>
<dbReference type="InterPro" id="IPR012171">
    <property type="entry name" value="Fatty_acid_desaturase"/>
</dbReference>
<evidence type="ECO:0000259" key="7">
    <source>
        <dbReference type="Pfam" id="PF00487"/>
    </source>
</evidence>
<feature type="transmembrane region" description="Helical" evidence="6">
    <location>
        <begin position="266"/>
        <end position="284"/>
    </location>
</feature>
<comment type="similarity">
    <text evidence="3">Belongs to the fatty acid desaturase type 1 family.</text>
</comment>
<dbReference type="STRING" id="670386.D3AWL4"/>
<keyword evidence="6" id="KW-0812">Transmembrane</keyword>
<name>D3AWL4_HETP5</name>
<feature type="transmembrane region" description="Helical" evidence="6">
    <location>
        <begin position="234"/>
        <end position="254"/>
    </location>
</feature>
<dbReference type="GO" id="GO:0016020">
    <property type="term" value="C:membrane"/>
    <property type="evidence" value="ECO:0007669"/>
    <property type="project" value="UniProtKB-SubCell"/>
</dbReference>
<dbReference type="OMA" id="DTVFVPW"/>
<comment type="caution">
    <text evidence="9">The sequence shown here is derived from an EMBL/GenBank/DDBJ whole genome shotgun (WGS) entry which is preliminary data.</text>
</comment>
<evidence type="ECO:0000256" key="2">
    <source>
        <dbReference type="ARBA" id="ARBA00005189"/>
    </source>
</evidence>
<dbReference type="AlphaFoldDB" id="D3AWL4"/>
<keyword evidence="4" id="KW-0560">Oxidoreductase</keyword>
<keyword evidence="6" id="KW-1133">Transmembrane helix</keyword>
<evidence type="ECO:0000313" key="10">
    <source>
        <dbReference type="Proteomes" id="UP000001396"/>
    </source>
</evidence>
<feature type="transmembrane region" description="Helical" evidence="6">
    <location>
        <begin position="98"/>
        <end position="122"/>
    </location>
</feature>
<dbReference type="GeneID" id="31356022"/>
<dbReference type="InterPro" id="IPR005804">
    <property type="entry name" value="FA_desaturase_dom"/>
</dbReference>
<reference evidence="9 10" key="1">
    <citation type="journal article" date="2011" name="Genome Res.">
        <title>Phylogeny-wide analysis of social amoeba genomes highlights ancient origins for complex intercellular communication.</title>
        <authorList>
            <person name="Heidel A.J."/>
            <person name="Lawal H.M."/>
            <person name="Felder M."/>
            <person name="Schilde C."/>
            <person name="Helps N.R."/>
            <person name="Tunggal B."/>
            <person name="Rivero F."/>
            <person name="John U."/>
            <person name="Schleicher M."/>
            <person name="Eichinger L."/>
            <person name="Platzer M."/>
            <person name="Noegel A.A."/>
            <person name="Schaap P."/>
            <person name="Gloeckner G."/>
        </authorList>
    </citation>
    <scope>NUCLEOTIDE SEQUENCE [LARGE SCALE GENOMIC DNA]</scope>
    <source>
        <strain evidence="10">ATCC 26659 / Pp 5 / PN500</strain>
    </source>
</reference>
<dbReference type="Pfam" id="PF00487">
    <property type="entry name" value="FA_desaturase"/>
    <property type="match status" value="1"/>
</dbReference>
<evidence type="ECO:0000256" key="5">
    <source>
        <dbReference type="ARBA" id="ARBA00023136"/>
    </source>
</evidence>
<dbReference type="Proteomes" id="UP000001396">
    <property type="component" value="Unassembled WGS sequence"/>
</dbReference>
<feature type="domain" description="Fatty acid desaturase" evidence="7">
    <location>
        <begin position="218"/>
        <end position="358"/>
    </location>
</feature>
<feature type="transmembrane region" description="Helical" evidence="6">
    <location>
        <begin position="74"/>
        <end position="92"/>
    </location>
</feature>
<dbReference type="GO" id="GO:0016717">
    <property type="term" value="F:oxidoreductase activity, acting on paired donors, with oxidation of a pair of donors resulting in the reduction of molecular oxygen to two molecules of water"/>
    <property type="evidence" value="ECO:0007669"/>
    <property type="project" value="InterPro"/>
</dbReference>
<evidence type="ECO:0000256" key="4">
    <source>
        <dbReference type="ARBA" id="ARBA00023002"/>
    </source>
</evidence>
<comment type="subcellular location">
    <subcellularLocation>
        <location evidence="1">Membrane</location>
    </subcellularLocation>
</comment>
<proteinExistence type="inferred from homology"/>
<evidence type="ECO:0000256" key="6">
    <source>
        <dbReference type="SAM" id="Phobius"/>
    </source>
</evidence>
<evidence type="ECO:0000259" key="8">
    <source>
        <dbReference type="Pfam" id="PF11960"/>
    </source>
</evidence>
<evidence type="ECO:0008006" key="11">
    <source>
        <dbReference type="Google" id="ProtNLM"/>
    </source>
</evidence>
<evidence type="ECO:0000256" key="3">
    <source>
        <dbReference type="ARBA" id="ARBA00009295"/>
    </source>
</evidence>
<organism evidence="9 10">
    <name type="scientific">Heterostelium pallidum (strain ATCC 26659 / Pp 5 / PN500)</name>
    <name type="common">Cellular slime mold</name>
    <name type="synonym">Polysphondylium pallidum</name>
    <dbReference type="NCBI Taxonomy" id="670386"/>
    <lineage>
        <taxon>Eukaryota</taxon>
        <taxon>Amoebozoa</taxon>
        <taxon>Evosea</taxon>
        <taxon>Eumycetozoa</taxon>
        <taxon>Dictyostelia</taxon>
        <taxon>Acytosteliales</taxon>
        <taxon>Acytosteliaceae</taxon>
        <taxon>Heterostelium</taxon>
    </lineage>
</organism>
<comment type="pathway">
    <text evidence="2">Lipid metabolism.</text>
</comment>
<evidence type="ECO:0000313" key="9">
    <source>
        <dbReference type="EMBL" id="EFA86687.1"/>
    </source>
</evidence>
<dbReference type="InParanoid" id="D3AWL4"/>
<keyword evidence="5 6" id="KW-0472">Membrane</keyword>
<feature type="domain" description="Fatty acid desaturase N-terminal" evidence="8">
    <location>
        <begin position="47"/>
        <end position="82"/>
    </location>
</feature>
<protein>
    <recommendedName>
        <fullName evidence="11">Delta-12 fatty acid desaturase</fullName>
    </recommendedName>
</protein>
<evidence type="ECO:0000256" key="1">
    <source>
        <dbReference type="ARBA" id="ARBA00004370"/>
    </source>
</evidence>
<keyword evidence="10" id="KW-1185">Reference proteome</keyword>
<accession>D3AWL4</accession>
<dbReference type="PANTHER" id="PTHR32100">
    <property type="entry name" value="OMEGA-6 FATTY ACID DESATURASE, CHLOROPLASTIC"/>
    <property type="match status" value="1"/>
</dbReference>
<dbReference type="EMBL" id="ADBJ01000002">
    <property type="protein sequence ID" value="EFA86687.1"/>
    <property type="molecule type" value="Genomic_DNA"/>
</dbReference>
<sequence length="389" mass="44854">MRFNVYFQICDKIIKTMGAGIKQAKEEVLPSLKGAKIDEAVQRGFDIPNFTIKEIRDAIPAHCFERDTLRSMSYVVHDFVIAGILFYLASYIDSIPSFALRMILWPVYWICQGIVCTGLWVLGHECGHQGFSAIKVGPQYLNILYLAQNINISVNYGMGIREFVGLPAKKNDPEGDGPHKLFDESPIMTLLDMIKIFTVGWPIYLLTHLSGQSYSEAWTSHFNPTCALFEKKQFWDVIQSIAGVATMISILAYASKLYGSLAVIKFYVIPYLMVNFWLVLITYLQHTDPKMPHYREGVWNFQRGAALTVDRSYGWILDYFHHHISDTHVAHHFFSTMPHYHAEEATKHIKKVLGKHYIFDPTPIPKALWRSWRECRFVEDEGDVIFYKH</sequence>
<dbReference type="InterPro" id="IPR021863">
    <property type="entry name" value="FAS_N"/>
</dbReference>
<dbReference type="RefSeq" id="XP_020438791.1">
    <property type="nucleotide sequence ID" value="XM_020571517.1"/>
</dbReference>
<dbReference type="Pfam" id="PF11960">
    <property type="entry name" value="DUF3474"/>
    <property type="match status" value="1"/>
</dbReference>
<gene>
    <name evidence="9" type="ORF">PPL_00489</name>
</gene>